<dbReference type="PANTHER" id="PTHR46353:SF23">
    <property type="entry name" value="C2H2 ZINC FINGER-CONTAINING PROTEIN-RELATED"/>
    <property type="match status" value="1"/>
</dbReference>
<dbReference type="InterPro" id="IPR044299">
    <property type="entry name" value="GIS3/ZFP5/ZFP6"/>
</dbReference>
<dbReference type="PROSITE" id="PS00028">
    <property type="entry name" value="ZINC_FINGER_C2H2_1"/>
    <property type="match status" value="1"/>
</dbReference>
<feature type="compositionally biased region" description="Polar residues" evidence="2">
    <location>
        <begin position="25"/>
        <end position="35"/>
    </location>
</feature>
<evidence type="ECO:0000256" key="2">
    <source>
        <dbReference type="SAM" id="MobiDB-lite"/>
    </source>
</evidence>
<protein>
    <recommendedName>
        <fullName evidence="3">C2H2-type domain-containing protein</fullName>
    </recommendedName>
</protein>
<evidence type="ECO:0000259" key="3">
    <source>
        <dbReference type="PROSITE" id="PS50157"/>
    </source>
</evidence>
<feature type="region of interest" description="Disordered" evidence="2">
    <location>
        <begin position="1"/>
        <end position="39"/>
    </location>
</feature>
<dbReference type="AlphaFoldDB" id="A0AAD3TEY4"/>
<dbReference type="Proteomes" id="UP001279734">
    <property type="component" value="Unassembled WGS sequence"/>
</dbReference>
<comment type="caution">
    <text evidence="4">The sequence shown here is derived from an EMBL/GenBank/DDBJ whole genome shotgun (WGS) entry which is preliminary data.</text>
</comment>
<dbReference type="GO" id="GO:0009736">
    <property type="term" value="P:cytokinin-activated signaling pathway"/>
    <property type="evidence" value="ECO:0007669"/>
    <property type="project" value="TreeGrafter"/>
</dbReference>
<evidence type="ECO:0000313" key="4">
    <source>
        <dbReference type="EMBL" id="GMH28375.1"/>
    </source>
</evidence>
<dbReference type="GO" id="GO:0000976">
    <property type="term" value="F:transcription cis-regulatory region binding"/>
    <property type="evidence" value="ECO:0007669"/>
    <property type="project" value="TreeGrafter"/>
</dbReference>
<name>A0AAD3TEY4_NEPGR</name>
<dbReference type="GO" id="GO:0009740">
    <property type="term" value="P:gibberellic acid mediated signaling pathway"/>
    <property type="evidence" value="ECO:0007669"/>
    <property type="project" value="TreeGrafter"/>
</dbReference>
<feature type="region of interest" description="Disordered" evidence="2">
    <location>
        <begin position="106"/>
        <end position="196"/>
    </location>
</feature>
<feature type="domain" description="C2H2-type" evidence="3">
    <location>
        <begin position="37"/>
        <end position="64"/>
    </location>
</feature>
<dbReference type="GO" id="GO:0010090">
    <property type="term" value="P:trichome morphogenesis"/>
    <property type="evidence" value="ECO:0007669"/>
    <property type="project" value="InterPro"/>
</dbReference>
<dbReference type="InterPro" id="IPR013087">
    <property type="entry name" value="Znf_C2H2_type"/>
</dbReference>
<keyword evidence="5" id="KW-1185">Reference proteome</keyword>
<organism evidence="4 5">
    <name type="scientific">Nepenthes gracilis</name>
    <name type="common">Slender pitcher plant</name>
    <dbReference type="NCBI Taxonomy" id="150966"/>
    <lineage>
        <taxon>Eukaryota</taxon>
        <taxon>Viridiplantae</taxon>
        <taxon>Streptophyta</taxon>
        <taxon>Embryophyta</taxon>
        <taxon>Tracheophyta</taxon>
        <taxon>Spermatophyta</taxon>
        <taxon>Magnoliopsida</taxon>
        <taxon>eudicotyledons</taxon>
        <taxon>Gunneridae</taxon>
        <taxon>Pentapetalae</taxon>
        <taxon>Caryophyllales</taxon>
        <taxon>Nepenthaceae</taxon>
        <taxon>Nepenthes</taxon>
    </lineage>
</organism>
<dbReference type="GO" id="GO:0005634">
    <property type="term" value="C:nucleus"/>
    <property type="evidence" value="ECO:0007669"/>
    <property type="project" value="TreeGrafter"/>
</dbReference>
<dbReference type="EMBL" id="BSYO01000034">
    <property type="protein sequence ID" value="GMH28375.1"/>
    <property type="molecule type" value="Genomic_DNA"/>
</dbReference>
<keyword evidence="1" id="KW-0862">Zinc</keyword>
<accession>A0AAD3TEY4</accession>
<feature type="compositionally biased region" description="Polar residues" evidence="2">
    <location>
        <begin position="106"/>
        <end position="115"/>
    </location>
</feature>
<dbReference type="GO" id="GO:0003700">
    <property type="term" value="F:DNA-binding transcription factor activity"/>
    <property type="evidence" value="ECO:0007669"/>
    <property type="project" value="TreeGrafter"/>
</dbReference>
<gene>
    <name evidence="4" type="ORF">Nepgr_030218</name>
</gene>
<feature type="compositionally biased region" description="Polar residues" evidence="2">
    <location>
        <begin position="1"/>
        <end position="18"/>
    </location>
</feature>
<sequence length="196" mass="21121">MVGSSLSMTDSAESSTNGKKPEPSNPTRQTNQQNEGHVCPHCFKKYQSRKALGGHQNAHRHERHLLKLFQKTATQRPDAVEDAEPLRMVLPNRIGYFHRFAMNRSVQPRPSSGQSVPVGHRAPSSGQPRFQSTAPFGSVGYRSPLEPLEPSPGHGSQPLVQSGDGAGVTGSSGFPKPNVESNGADHADSLDLALKL</sequence>
<dbReference type="GO" id="GO:0008270">
    <property type="term" value="F:zinc ion binding"/>
    <property type="evidence" value="ECO:0007669"/>
    <property type="project" value="UniProtKB-KW"/>
</dbReference>
<dbReference type="PROSITE" id="PS50157">
    <property type="entry name" value="ZINC_FINGER_C2H2_2"/>
    <property type="match status" value="1"/>
</dbReference>
<keyword evidence="1" id="KW-0863">Zinc-finger</keyword>
<reference evidence="4" key="1">
    <citation type="submission" date="2023-05" db="EMBL/GenBank/DDBJ databases">
        <title>Nepenthes gracilis genome sequencing.</title>
        <authorList>
            <person name="Fukushima K."/>
        </authorList>
    </citation>
    <scope>NUCLEOTIDE SEQUENCE</scope>
    <source>
        <strain evidence="4">SING2019-196</strain>
    </source>
</reference>
<evidence type="ECO:0000313" key="5">
    <source>
        <dbReference type="Proteomes" id="UP001279734"/>
    </source>
</evidence>
<keyword evidence="1" id="KW-0479">Metal-binding</keyword>
<evidence type="ECO:0000256" key="1">
    <source>
        <dbReference type="PROSITE-ProRule" id="PRU00042"/>
    </source>
</evidence>
<dbReference type="PANTHER" id="PTHR46353">
    <property type="entry name" value="ZINC FINGER PROTEIN 5"/>
    <property type="match status" value="1"/>
</dbReference>
<proteinExistence type="predicted"/>
<feature type="compositionally biased region" description="Polar residues" evidence="2">
    <location>
        <begin position="124"/>
        <end position="135"/>
    </location>
</feature>